<sequence>MRWLTPTFQVPRRRRVLAVPVFLLFIWALLPMENYNPPRRLLLGITATLAGKAAGDILQFVDPLIGTVNGGHVFPGATLPYGMAKPVADTDNFGEAAAGFVSDNSLILGFSQLHDSGTGGNPSMGNFPLFAHPGCPEDDFKKCNYVATERATSRVNDSATARPGYFAIGLNNSVYAEMTATAHTSLFRFTFPSEPDVPFSYAASGDAGIPRTVPNSPLILMDLADLGRSRSNGDIKVNAATGRMEGGAKFRASFGQGFYVAHDQAKLVPRDCELSP</sequence>
<name>A0ACC1N436_9PEZI</name>
<evidence type="ECO:0000313" key="1">
    <source>
        <dbReference type="EMBL" id="KAJ2973840.1"/>
    </source>
</evidence>
<keyword evidence="2" id="KW-1185">Reference proteome</keyword>
<gene>
    <name evidence="1" type="ORF">NUW58_g8838</name>
</gene>
<dbReference type="Proteomes" id="UP001143856">
    <property type="component" value="Unassembled WGS sequence"/>
</dbReference>
<accession>A0ACC1N436</accession>
<reference evidence="1" key="1">
    <citation type="submission" date="2022-10" db="EMBL/GenBank/DDBJ databases">
        <title>Genome Sequence of Xylaria curta.</title>
        <authorList>
            <person name="Buettner E."/>
        </authorList>
    </citation>
    <scope>NUCLEOTIDE SEQUENCE</scope>
    <source>
        <strain evidence="1">Babe10</strain>
    </source>
</reference>
<proteinExistence type="predicted"/>
<dbReference type="EMBL" id="JAPDGR010002867">
    <property type="protein sequence ID" value="KAJ2973840.1"/>
    <property type="molecule type" value="Genomic_DNA"/>
</dbReference>
<protein>
    <submittedName>
        <fullName evidence="1">Uncharacterized protein</fullName>
    </submittedName>
</protein>
<comment type="caution">
    <text evidence="1">The sequence shown here is derived from an EMBL/GenBank/DDBJ whole genome shotgun (WGS) entry which is preliminary data.</text>
</comment>
<organism evidence="1 2">
    <name type="scientific">Xylaria curta</name>
    <dbReference type="NCBI Taxonomy" id="42375"/>
    <lineage>
        <taxon>Eukaryota</taxon>
        <taxon>Fungi</taxon>
        <taxon>Dikarya</taxon>
        <taxon>Ascomycota</taxon>
        <taxon>Pezizomycotina</taxon>
        <taxon>Sordariomycetes</taxon>
        <taxon>Xylariomycetidae</taxon>
        <taxon>Xylariales</taxon>
        <taxon>Xylariaceae</taxon>
        <taxon>Xylaria</taxon>
    </lineage>
</organism>
<evidence type="ECO:0000313" key="2">
    <source>
        <dbReference type="Proteomes" id="UP001143856"/>
    </source>
</evidence>